<sequence length="619" mass="69531">MKTIRCFSLSDVSLSRIEKKALVRFLWIAVVGFMLAGCHAGGLFGRVFENVWGTQRVKPADYSSPSTAKELISAVKSAQDNHQRIRMTGSGHSPSDVAVTEDVLLYPHKLNGPLPLENAELKASFNETVTMRSGTEMSFNLVRVKSGTTIRELNAYFDEKGLGFPILGGWDAQTIAGATMTATHGSSLELGALDSIVASIQVVSNDGRMLQIEPTDGITNPETFKGYLPENPDIPVELIQDDETFRAMRVSIGSMGVVYAYVLKVFDQYWIKENRVLTTWKEITGHNGFLSNLVEGGLLNPQGIEPDFYELQVNPYPREDGDYNVLLTKRWISKEPLEPSPYRAEKGSDLLQQLAVTFQKVVEGAVNASPQLAVKTLDTALETQLDEEYINVSHKVFNIGVINETAVYAIEVAFSLNEIIPAVNKQFEIIEALRQENVVQMAPLAIRFVKASDAHISMMHGRDTAMMEIINLQGLKGVEKYFKKHQEVLLDRNEFTSRPHWGLDLHYLKAADQVIDCDRSGVDTEDFYINLNFERLRTSRKVLDISGNTVKVNARKIDIDANFIQIGDKFLECQDVERYDPAAYYEESWAQWLPIYQDFNRYGTFNGKVTDRLGISVER</sequence>
<dbReference type="AlphaFoldDB" id="A0AA37WNM4"/>
<comment type="caution">
    <text evidence="6">The sequence shown here is derived from an EMBL/GenBank/DDBJ whole genome shotgun (WGS) entry which is preliminary data.</text>
</comment>
<dbReference type="InterPro" id="IPR010031">
    <property type="entry name" value="FAD_lactone_oxidase-like"/>
</dbReference>
<reference evidence="6 7" key="1">
    <citation type="journal article" date="2014" name="Int. J. Syst. Evol. Microbiol.">
        <title>Complete genome sequence of Corynebacterium casei LMG S-19264T (=DSM 44701T), isolated from a smear-ripened cheese.</title>
        <authorList>
            <consortium name="US DOE Joint Genome Institute (JGI-PGF)"/>
            <person name="Walter F."/>
            <person name="Albersmeier A."/>
            <person name="Kalinowski J."/>
            <person name="Ruckert C."/>
        </authorList>
    </citation>
    <scope>NUCLEOTIDE SEQUENCE [LARGE SCALE GENOMIC DNA]</scope>
    <source>
        <strain evidence="6 7">NBRC 110095</strain>
    </source>
</reference>
<dbReference type="InterPro" id="IPR016166">
    <property type="entry name" value="FAD-bd_PCMH"/>
</dbReference>
<dbReference type="PANTHER" id="PTHR43762:SF1">
    <property type="entry name" value="D-ARABINONO-1,4-LACTONE OXIDASE"/>
    <property type="match status" value="1"/>
</dbReference>
<keyword evidence="4" id="KW-0812">Transmembrane</keyword>
<dbReference type="Gene3D" id="3.30.465.10">
    <property type="match status" value="1"/>
</dbReference>
<keyword evidence="4" id="KW-0472">Membrane</keyword>
<dbReference type="InterPro" id="IPR036318">
    <property type="entry name" value="FAD-bd_PCMH-like_sf"/>
</dbReference>
<evidence type="ECO:0000313" key="7">
    <source>
        <dbReference type="Proteomes" id="UP001156870"/>
    </source>
</evidence>
<protein>
    <recommendedName>
        <fullName evidence="5">FAD-binding PCMH-type domain-containing protein</fullName>
    </recommendedName>
</protein>
<accession>A0AA37WNM4</accession>
<dbReference type="InterPro" id="IPR006094">
    <property type="entry name" value="Oxid_FAD_bind_N"/>
</dbReference>
<dbReference type="Proteomes" id="UP001156870">
    <property type="component" value="Unassembled WGS sequence"/>
</dbReference>
<feature type="domain" description="FAD-binding PCMH-type" evidence="5">
    <location>
        <begin position="55"/>
        <end position="268"/>
    </location>
</feature>
<dbReference type="RefSeq" id="WP_232592571.1">
    <property type="nucleotide sequence ID" value="NZ_BSPD01000085.1"/>
</dbReference>
<dbReference type="InterPro" id="IPR016169">
    <property type="entry name" value="FAD-bd_PCMH_sub2"/>
</dbReference>
<keyword evidence="7" id="KW-1185">Reference proteome</keyword>
<dbReference type="EMBL" id="BSPD01000085">
    <property type="protein sequence ID" value="GLS27650.1"/>
    <property type="molecule type" value="Genomic_DNA"/>
</dbReference>
<dbReference type="PROSITE" id="PS51387">
    <property type="entry name" value="FAD_PCMH"/>
    <property type="match status" value="1"/>
</dbReference>
<dbReference type="InterPro" id="IPR007173">
    <property type="entry name" value="ALO_C"/>
</dbReference>
<dbReference type="InterPro" id="IPR016167">
    <property type="entry name" value="FAD-bd_PCMH_sub1"/>
</dbReference>
<evidence type="ECO:0000259" key="5">
    <source>
        <dbReference type="PROSITE" id="PS51387"/>
    </source>
</evidence>
<dbReference type="PROSITE" id="PS00862">
    <property type="entry name" value="OX2_COVAL_FAD"/>
    <property type="match status" value="1"/>
</dbReference>
<keyword evidence="2" id="KW-0274">FAD</keyword>
<organism evidence="6 7">
    <name type="scientific">Marinibactrum halimedae</name>
    <dbReference type="NCBI Taxonomy" id="1444977"/>
    <lineage>
        <taxon>Bacteria</taxon>
        <taxon>Pseudomonadati</taxon>
        <taxon>Pseudomonadota</taxon>
        <taxon>Gammaproteobacteria</taxon>
        <taxon>Cellvibrionales</taxon>
        <taxon>Cellvibrionaceae</taxon>
        <taxon>Marinibactrum</taxon>
    </lineage>
</organism>
<dbReference type="Gene3D" id="3.30.70.2520">
    <property type="match status" value="1"/>
</dbReference>
<evidence type="ECO:0000256" key="1">
    <source>
        <dbReference type="ARBA" id="ARBA00005466"/>
    </source>
</evidence>
<dbReference type="PANTHER" id="PTHR43762">
    <property type="entry name" value="L-GULONOLACTONE OXIDASE"/>
    <property type="match status" value="1"/>
</dbReference>
<dbReference type="GO" id="GO:0003885">
    <property type="term" value="F:D-arabinono-1,4-lactone oxidase activity"/>
    <property type="evidence" value="ECO:0007669"/>
    <property type="project" value="InterPro"/>
</dbReference>
<dbReference type="Pfam" id="PF01565">
    <property type="entry name" value="FAD_binding_4"/>
    <property type="match status" value="1"/>
</dbReference>
<dbReference type="GO" id="GO:0016020">
    <property type="term" value="C:membrane"/>
    <property type="evidence" value="ECO:0007669"/>
    <property type="project" value="InterPro"/>
</dbReference>
<dbReference type="Gene3D" id="3.30.43.10">
    <property type="entry name" value="Uridine Diphospho-n-acetylenolpyruvylglucosamine Reductase, domain 2"/>
    <property type="match status" value="1"/>
</dbReference>
<keyword evidence="4" id="KW-1133">Transmembrane helix</keyword>
<dbReference type="GO" id="GO:0071949">
    <property type="term" value="F:FAD binding"/>
    <property type="evidence" value="ECO:0007669"/>
    <property type="project" value="InterPro"/>
</dbReference>
<proteinExistence type="inferred from homology"/>
<evidence type="ECO:0000313" key="6">
    <source>
        <dbReference type="EMBL" id="GLS27650.1"/>
    </source>
</evidence>
<gene>
    <name evidence="6" type="ORF">GCM10007877_33690</name>
</gene>
<keyword evidence="3" id="KW-0560">Oxidoreductase</keyword>
<evidence type="ECO:0000256" key="3">
    <source>
        <dbReference type="ARBA" id="ARBA00023002"/>
    </source>
</evidence>
<dbReference type="InterPro" id="IPR006093">
    <property type="entry name" value="Oxy_OxRdtase_FAD_BS"/>
</dbReference>
<evidence type="ECO:0000256" key="2">
    <source>
        <dbReference type="ARBA" id="ARBA00022827"/>
    </source>
</evidence>
<comment type="similarity">
    <text evidence="1">Belongs to the oxygen-dependent FAD-linked oxidoreductase family.</text>
</comment>
<feature type="transmembrane region" description="Helical" evidence="4">
    <location>
        <begin position="21"/>
        <end position="44"/>
    </location>
</feature>
<dbReference type="PIRSF" id="PIRSF000136">
    <property type="entry name" value="LGO_GLO"/>
    <property type="match status" value="1"/>
</dbReference>
<keyword evidence="2" id="KW-0285">Flavoprotein</keyword>
<dbReference type="Pfam" id="PF04030">
    <property type="entry name" value="ALO"/>
    <property type="match status" value="1"/>
</dbReference>
<evidence type="ECO:0000256" key="4">
    <source>
        <dbReference type="SAM" id="Phobius"/>
    </source>
</evidence>
<name>A0AA37WNM4_9GAMM</name>
<dbReference type="SUPFAM" id="SSF56176">
    <property type="entry name" value="FAD-binding/transporter-associated domain-like"/>
    <property type="match status" value="1"/>
</dbReference>